<feature type="region of interest" description="Disordered" evidence="1">
    <location>
        <begin position="76"/>
        <end position="100"/>
    </location>
</feature>
<protein>
    <submittedName>
        <fullName evidence="2">Uncharacterized protein</fullName>
    </submittedName>
</protein>
<evidence type="ECO:0000313" key="2">
    <source>
        <dbReference type="EMBL" id="GGJ44143.1"/>
    </source>
</evidence>
<organism evidence="2 3">
    <name type="scientific">Streptomyces lacrimifluminis</name>
    <dbReference type="NCBI Taxonomy" id="1500077"/>
    <lineage>
        <taxon>Bacteria</taxon>
        <taxon>Bacillati</taxon>
        <taxon>Actinomycetota</taxon>
        <taxon>Actinomycetes</taxon>
        <taxon>Kitasatosporales</taxon>
        <taxon>Streptomycetaceae</taxon>
        <taxon>Streptomyces</taxon>
    </lineage>
</organism>
<dbReference type="GO" id="GO:0003824">
    <property type="term" value="F:catalytic activity"/>
    <property type="evidence" value="ECO:0007669"/>
    <property type="project" value="InterPro"/>
</dbReference>
<accession>A0A917L4D7</accession>
<feature type="compositionally biased region" description="Low complexity" evidence="1">
    <location>
        <begin position="76"/>
        <end position="85"/>
    </location>
</feature>
<dbReference type="GO" id="GO:0005975">
    <property type="term" value="P:carbohydrate metabolic process"/>
    <property type="evidence" value="ECO:0007669"/>
    <property type="project" value="InterPro"/>
</dbReference>
<dbReference type="InterPro" id="IPR011013">
    <property type="entry name" value="Gal_mutarotase_sf_dom"/>
</dbReference>
<reference evidence="2" key="2">
    <citation type="submission" date="2020-09" db="EMBL/GenBank/DDBJ databases">
        <authorList>
            <person name="Sun Q."/>
            <person name="Zhou Y."/>
        </authorList>
    </citation>
    <scope>NUCLEOTIDE SEQUENCE</scope>
    <source>
        <strain evidence="2">CGMCC 4.7272</strain>
    </source>
</reference>
<gene>
    <name evidence="2" type="ORF">GCM10012282_46330</name>
</gene>
<evidence type="ECO:0000256" key="1">
    <source>
        <dbReference type="SAM" id="MobiDB-lite"/>
    </source>
</evidence>
<proteinExistence type="predicted"/>
<dbReference type="Proteomes" id="UP000625682">
    <property type="component" value="Unassembled WGS sequence"/>
</dbReference>
<dbReference type="AlphaFoldDB" id="A0A917L4D7"/>
<dbReference type="Gene3D" id="2.60.40.1760">
    <property type="entry name" value="glycosyl hydrolase (family 31)"/>
    <property type="match status" value="1"/>
</dbReference>
<dbReference type="SUPFAM" id="SSF74650">
    <property type="entry name" value="Galactose mutarotase-like"/>
    <property type="match status" value="1"/>
</dbReference>
<dbReference type="EMBL" id="BMMU01000015">
    <property type="protein sequence ID" value="GGJ44143.1"/>
    <property type="molecule type" value="Genomic_DNA"/>
</dbReference>
<dbReference type="GO" id="GO:0030246">
    <property type="term" value="F:carbohydrate binding"/>
    <property type="evidence" value="ECO:0007669"/>
    <property type="project" value="InterPro"/>
</dbReference>
<sequence length="100" mass="10907">MKFTDGYWLMRPGCTARFATDVADVRADEHRMTLHAPVEDVTRRGGTLNSPLLAVECWSPAEGVIGVRTTHHAGSCARARSSRCPAPRRARARSTGTARS</sequence>
<name>A0A917L4D7_9ACTN</name>
<reference evidence="2" key="1">
    <citation type="journal article" date="2014" name="Int. J. Syst. Evol. Microbiol.">
        <title>Complete genome sequence of Corynebacterium casei LMG S-19264T (=DSM 44701T), isolated from a smear-ripened cheese.</title>
        <authorList>
            <consortium name="US DOE Joint Genome Institute (JGI-PGF)"/>
            <person name="Walter F."/>
            <person name="Albersmeier A."/>
            <person name="Kalinowski J."/>
            <person name="Ruckert C."/>
        </authorList>
    </citation>
    <scope>NUCLEOTIDE SEQUENCE</scope>
    <source>
        <strain evidence="2">CGMCC 4.7272</strain>
    </source>
</reference>
<comment type="caution">
    <text evidence="2">The sequence shown here is derived from an EMBL/GenBank/DDBJ whole genome shotgun (WGS) entry which is preliminary data.</text>
</comment>
<keyword evidence="3" id="KW-1185">Reference proteome</keyword>
<evidence type="ECO:0000313" key="3">
    <source>
        <dbReference type="Proteomes" id="UP000625682"/>
    </source>
</evidence>